<feature type="domain" description="Peptidase S11 D-alanyl-D-alanine carboxypeptidase A N-terminal" evidence="12">
    <location>
        <begin position="117"/>
        <end position="338"/>
    </location>
</feature>
<dbReference type="Pfam" id="PF00768">
    <property type="entry name" value="Peptidase_S11"/>
    <property type="match status" value="1"/>
</dbReference>
<evidence type="ECO:0000256" key="9">
    <source>
        <dbReference type="RuleBase" id="RU004016"/>
    </source>
</evidence>
<comment type="caution">
    <text evidence="13">The sequence shown here is derived from an EMBL/GenBank/DDBJ whole genome shotgun (WGS) entry which is preliminary data.</text>
</comment>
<dbReference type="InterPro" id="IPR012338">
    <property type="entry name" value="Beta-lactam/transpept-like"/>
</dbReference>
<dbReference type="RefSeq" id="WP_160334345.1">
    <property type="nucleotide sequence ID" value="NZ_WSRP01000003.1"/>
</dbReference>
<keyword evidence="2 11" id="KW-0732">Signal</keyword>
<dbReference type="SUPFAM" id="SSF56601">
    <property type="entry name" value="beta-lactamase/transpeptidase-like"/>
    <property type="match status" value="1"/>
</dbReference>
<dbReference type="OrthoDB" id="5688590at2"/>
<accession>A0A6L6YGJ2</accession>
<keyword evidence="13" id="KW-0121">Carboxypeptidase</keyword>
<evidence type="ECO:0000256" key="5">
    <source>
        <dbReference type="ARBA" id="ARBA00022984"/>
    </source>
</evidence>
<sequence length="366" mass="39674">MRLLASFFCAFFLLTASAAPEVQAAQNKRPAAVKKVNTTKTAKAPAKKAASAKKASKGKKNVAAARKTTKKVSSSASRKFASSKHYAKKKKTYARRHVRGPSYAQLMGLRGSSDPLALSTTAVLAYDMENDQILYEKNADTSLPIASITKLMTALVIVESGVDLDQKFAVTTEDFVKSSARSKLRKGMVLSRKQALHLALMSSDNRAAHFLARTFPGGKAKFISEMNAKAVLLAMDDSVFYDSIGLNNGNKCSALDLSHLIAAAAEHDVIRDLSTTPEASFSVGKRYVVSRTTNSFVANDNWDIELQKTGLTTAAGYCMVMQTNISGRPVAMIFLDAPNKAARNHDIQKLHDWLTNGKMLETASLN</sequence>
<reference evidence="13 14" key="1">
    <citation type="submission" date="2019-12" db="EMBL/GenBank/DDBJ databases">
        <title>Microbes associate with the intestines of laboratory mice.</title>
        <authorList>
            <person name="Navarre W."/>
            <person name="Wong E."/>
        </authorList>
    </citation>
    <scope>NUCLEOTIDE SEQUENCE [LARGE SCALE GENOMIC DNA]</scope>
    <source>
        <strain evidence="13 14">NM82_D38</strain>
    </source>
</reference>
<evidence type="ECO:0000256" key="4">
    <source>
        <dbReference type="ARBA" id="ARBA00022960"/>
    </source>
</evidence>
<dbReference type="GO" id="GO:0009252">
    <property type="term" value="P:peptidoglycan biosynthetic process"/>
    <property type="evidence" value="ECO:0007669"/>
    <property type="project" value="UniProtKB-KW"/>
</dbReference>
<feature type="compositionally biased region" description="Low complexity" evidence="10">
    <location>
        <begin position="33"/>
        <end position="49"/>
    </location>
</feature>
<evidence type="ECO:0000256" key="1">
    <source>
        <dbReference type="ARBA" id="ARBA00007164"/>
    </source>
</evidence>
<feature type="compositionally biased region" description="Basic residues" evidence="10">
    <location>
        <begin position="81"/>
        <end position="94"/>
    </location>
</feature>
<feature type="compositionally biased region" description="Low complexity" evidence="10">
    <location>
        <begin position="61"/>
        <end position="80"/>
    </location>
</feature>
<protein>
    <submittedName>
        <fullName evidence="13">D-alanyl-D-alanine carboxypeptidase</fullName>
    </submittedName>
</protein>
<keyword evidence="14" id="KW-1185">Reference proteome</keyword>
<dbReference type="Proteomes" id="UP000472580">
    <property type="component" value="Unassembled WGS sequence"/>
</dbReference>
<evidence type="ECO:0000256" key="11">
    <source>
        <dbReference type="SAM" id="SignalP"/>
    </source>
</evidence>
<feature type="active site" evidence="7">
    <location>
        <position position="203"/>
    </location>
</feature>
<proteinExistence type="inferred from homology"/>
<evidence type="ECO:0000256" key="2">
    <source>
        <dbReference type="ARBA" id="ARBA00022729"/>
    </source>
</evidence>
<feature type="active site" description="Acyl-ester intermediate" evidence="7">
    <location>
        <position position="147"/>
    </location>
</feature>
<comment type="similarity">
    <text evidence="1 9">Belongs to the peptidase S11 family.</text>
</comment>
<dbReference type="Gene3D" id="3.40.710.10">
    <property type="entry name" value="DD-peptidase/beta-lactamase superfamily"/>
    <property type="match status" value="1"/>
</dbReference>
<dbReference type="GO" id="GO:0006508">
    <property type="term" value="P:proteolysis"/>
    <property type="evidence" value="ECO:0007669"/>
    <property type="project" value="InterPro"/>
</dbReference>
<keyword evidence="13" id="KW-0645">Protease</keyword>
<keyword evidence="4" id="KW-0133">Cell shape</keyword>
<feature type="compositionally biased region" description="Basic residues" evidence="10">
    <location>
        <begin position="50"/>
        <end position="60"/>
    </location>
</feature>
<feature type="binding site" evidence="8">
    <location>
        <position position="308"/>
    </location>
    <ligand>
        <name>substrate</name>
    </ligand>
</feature>
<organism evidence="13 14">
    <name type="scientific">Parasutterella muris</name>
    <dbReference type="NCBI Taxonomy" id="2565572"/>
    <lineage>
        <taxon>Bacteria</taxon>
        <taxon>Pseudomonadati</taxon>
        <taxon>Pseudomonadota</taxon>
        <taxon>Betaproteobacteria</taxon>
        <taxon>Burkholderiales</taxon>
        <taxon>Sutterellaceae</taxon>
        <taxon>Parasutterella</taxon>
    </lineage>
</organism>
<evidence type="ECO:0000313" key="13">
    <source>
        <dbReference type="EMBL" id="MVX55913.1"/>
    </source>
</evidence>
<keyword evidence="3" id="KW-0378">Hydrolase</keyword>
<keyword evidence="6" id="KW-0961">Cell wall biogenesis/degradation</keyword>
<dbReference type="PANTHER" id="PTHR21581">
    <property type="entry name" value="D-ALANYL-D-ALANINE CARBOXYPEPTIDASE"/>
    <property type="match status" value="1"/>
</dbReference>
<keyword evidence="5" id="KW-0573">Peptidoglycan synthesis</keyword>
<gene>
    <name evidence="13" type="ORF">E5987_01660</name>
</gene>
<dbReference type="GO" id="GO:0071555">
    <property type="term" value="P:cell wall organization"/>
    <property type="evidence" value="ECO:0007669"/>
    <property type="project" value="UniProtKB-KW"/>
</dbReference>
<dbReference type="PANTHER" id="PTHR21581:SF26">
    <property type="entry name" value="D-ALANYL-D-ALANINE ENDOPEPTIDASE"/>
    <property type="match status" value="1"/>
</dbReference>
<evidence type="ECO:0000256" key="6">
    <source>
        <dbReference type="ARBA" id="ARBA00023316"/>
    </source>
</evidence>
<feature type="signal peptide" evidence="11">
    <location>
        <begin position="1"/>
        <end position="18"/>
    </location>
</feature>
<dbReference type="EMBL" id="WSRP01000003">
    <property type="protein sequence ID" value="MVX55913.1"/>
    <property type="molecule type" value="Genomic_DNA"/>
</dbReference>
<evidence type="ECO:0000259" key="12">
    <source>
        <dbReference type="Pfam" id="PF00768"/>
    </source>
</evidence>
<feature type="region of interest" description="Disordered" evidence="10">
    <location>
        <begin position="29"/>
        <end position="94"/>
    </location>
</feature>
<dbReference type="AlphaFoldDB" id="A0A6L6YGJ2"/>
<feature type="chain" id="PRO_5026846593" evidence="11">
    <location>
        <begin position="19"/>
        <end position="366"/>
    </location>
</feature>
<dbReference type="InterPro" id="IPR001967">
    <property type="entry name" value="Peptidase_S11_N"/>
</dbReference>
<evidence type="ECO:0000256" key="10">
    <source>
        <dbReference type="SAM" id="MobiDB-lite"/>
    </source>
</evidence>
<dbReference type="InterPro" id="IPR018044">
    <property type="entry name" value="Peptidase_S11"/>
</dbReference>
<dbReference type="GO" id="GO:0009002">
    <property type="term" value="F:serine-type D-Ala-D-Ala carboxypeptidase activity"/>
    <property type="evidence" value="ECO:0007669"/>
    <property type="project" value="InterPro"/>
</dbReference>
<name>A0A6L6YGJ2_9BURK</name>
<evidence type="ECO:0000313" key="14">
    <source>
        <dbReference type="Proteomes" id="UP000472580"/>
    </source>
</evidence>
<evidence type="ECO:0000256" key="8">
    <source>
        <dbReference type="PIRSR" id="PIRSR618044-2"/>
    </source>
</evidence>
<evidence type="ECO:0000256" key="3">
    <source>
        <dbReference type="ARBA" id="ARBA00022801"/>
    </source>
</evidence>
<evidence type="ECO:0000256" key="7">
    <source>
        <dbReference type="PIRSR" id="PIRSR618044-1"/>
    </source>
</evidence>
<feature type="active site" description="Proton acceptor" evidence="7">
    <location>
        <position position="150"/>
    </location>
</feature>
<dbReference type="GO" id="GO:0008360">
    <property type="term" value="P:regulation of cell shape"/>
    <property type="evidence" value="ECO:0007669"/>
    <property type="project" value="UniProtKB-KW"/>
</dbReference>
<dbReference type="PRINTS" id="PR00725">
    <property type="entry name" value="DADACBPTASE1"/>
</dbReference>